<dbReference type="GeneID" id="23461664"/>
<dbReference type="KEGG" id="vg:23461664"/>
<accession>A0A0B5JB31</accession>
<dbReference type="Pfam" id="PF12937">
    <property type="entry name" value="F-box-like"/>
    <property type="match status" value="1"/>
</dbReference>
<proteinExistence type="predicted"/>
<feature type="domain" description="F-box" evidence="1">
    <location>
        <begin position="68"/>
        <end position="101"/>
    </location>
</feature>
<dbReference type="CDD" id="cd09917">
    <property type="entry name" value="F-box_SF"/>
    <property type="match status" value="1"/>
</dbReference>
<dbReference type="Gene3D" id="1.20.1280.50">
    <property type="match status" value="1"/>
</dbReference>
<name>A0A0B5JB31_9VIRU</name>
<dbReference type="RefSeq" id="YP_009118982.1">
    <property type="nucleotide sequence ID" value="NC_026440.1"/>
</dbReference>
<reference evidence="2 3" key="1">
    <citation type="journal article" date="2015" name="Parasitol. Res.">
        <title>Viruses in close associations with free-living amoebae.</title>
        <authorList>
            <person name="Scheid P."/>
        </authorList>
    </citation>
    <scope>NUCLEOTIDE SEQUENCE [LARGE SCALE GENOMIC DNA]</scope>
    <source>
        <strain evidence="2">KlaHel</strain>
    </source>
</reference>
<organism evidence="2 3">
    <name type="scientific">Pandoravirus inopinatum</name>
    <dbReference type="NCBI Taxonomy" id="1605721"/>
    <lineage>
        <taxon>Viruses</taxon>
        <taxon>Pandoravirus</taxon>
    </lineage>
</organism>
<protein>
    <submittedName>
        <fullName evidence="2">Ankyrin repeat protein</fullName>
    </submittedName>
</protein>
<dbReference type="Proteomes" id="UP000202511">
    <property type="component" value="Segment"/>
</dbReference>
<evidence type="ECO:0000259" key="1">
    <source>
        <dbReference type="Pfam" id="PF12937"/>
    </source>
</evidence>
<evidence type="ECO:0000313" key="3">
    <source>
        <dbReference type="Proteomes" id="UP000202511"/>
    </source>
</evidence>
<evidence type="ECO:0000313" key="2">
    <source>
        <dbReference type="EMBL" id="AJF96747.1"/>
    </source>
</evidence>
<sequence>MEGKRDAAKVGAERRYPAALADNAGLLFRACAFGGYGSVTQATRDSTAEPTIQPPLDCIKPPMSINDALPNEILLEILTRPEIDPTHIVLGRVCSRWRSVLSMAPPLRDDDI</sequence>
<dbReference type="EMBL" id="KP136319">
    <property type="protein sequence ID" value="AJF96747.1"/>
    <property type="molecule type" value="Genomic_DNA"/>
</dbReference>
<dbReference type="InterPro" id="IPR001810">
    <property type="entry name" value="F-box_dom"/>
</dbReference>